<dbReference type="PROSITE" id="PS51257">
    <property type="entry name" value="PROKAR_LIPOPROTEIN"/>
    <property type="match status" value="1"/>
</dbReference>
<dbReference type="Proteomes" id="UP001185069">
    <property type="component" value="Unassembled WGS sequence"/>
</dbReference>
<dbReference type="SUPFAM" id="SSF53850">
    <property type="entry name" value="Periplasmic binding protein-like II"/>
    <property type="match status" value="1"/>
</dbReference>
<dbReference type="NCBIfam" id="TIGR01098">
    <property type="entry name" value="3A0109s03R"/>
    <property type="match status" value="1"/>
</dbReference>
<sequence length="318" mass="32932">MKTSAKVLVRLTAVGLTAALALTACGGGADPASTGSSTGTFAKDSDTLVMGMVPDEGQATSTYQPLADYVQKVTGKKVEVKQSTNYAALIEASIAGQVDVISFSAFTYLQAKAKGAAITPVGATITEKGTGKPGYYSTAIVPAGSDIKDVAGFKDKKVCFVSESSTSGYLFPQYMLKKAGIDTKTEITPVMAGSHDVSAQKVAKGTECDAGFAQEITVTTTGPAAGLFKADDLKIVDKSLVPGPPFAIADALPADLKKTLTEKISTVTVKDITDAGIASNPAFDKFFGDGNAPVDDAYYNDLRDFCRKLPEVKTCAGI</sequence>
<dbReference type="Pfam" id="PF12974">
    <property type="entry name" value="Phosphonate-bd"/>
    <property type="match status" value="1"/>
</dbReference>
<proteinExistence type="inferred from homology"/>
<feature type="signal peptide" evidence="3">
    <location>
        <begin position="1"/>
        <end position="26"/>
    </location>
</feature>
<evidence type="ECO:0000256" key="3">
    <source>
        <dbReference type="SAM" id="SignalP"/>
    </source>
</evidence>
<dbReference type="InterPro" id="IPR005770">
    <property type="entry name" value="PhnD"/>
</dbReference>
<reference evidence="4 5" key="1">
    <citation type="submission" date="2023-07" db="EMBL/GenBank/DDBJ databases">
        <title>Sequencing the genomes of 1000 actinobacteria strains.</title>
        <authorList>
            <person name="Klenk H.-P."/>
        </authorList>
    </citation>
    <scope>NUCLEOTIDE SEQUENCE [LARGE SCALE GENOMIC DNA]</scope>
    <source>
        <strain evidence="4 5">DSM 14555</strain>
    </source>
</reference>
<accession>A0ABU1JAA1</accession>
<evidence type="ECO:0000313" key="4">
    <source>
        <dbReference type="EMBL" id="MDR6269343.1"/>
    </source>
</evidence>
<dbReference type="EMBL" id="JAVDQF010000001">
    <property type="protein sequence ID" value="MDR6269343.1"/>
    <property type="molecule type" value="Genomic_DNA"/>
</dbReference>
<comment type="caution">
    <text evidence="4">The sequence shown here is derived from an EMBL/GenBank/DDBJ whole genome shotgun (WGS) entry which is preliminary data.</text>
</comment>
<protein>
    <submittedName>
        <fullName evidence="4">Phosphonate transport system substrate-binding protein</fullName>
    </submittedName>
</protein>
<dbReference type="CDD" id="cd01071">
    <property type="entry name" value="PBP2_PhnD_like"/>
    <property type="match status" value="1"/>
</dbReference>
<keyword evidence="5" id="KW-1185">Reference proteome</keyword>
<feature type="chain" id="PRO_5046274030" evidence="3">
    <location>
        <begin position="27"/>
        <end position="318"/>
    </location>
</feature>
<dbReference type="Gene3D" id="3.40.190.10">
    <property type="entry name" value="Periplasmic binding protein-like II"/>
    <property type="match status" value="2"/>
</dbReference>
<comment type="similarity">
    <text evidence="1">Belongs to the phosphate/phosphite/phosphonate binding protein family.</text>
</comment>
<keyword evidence="2 3" id="KW-0732">Signal</keyword>
<gene>
    <name evidence="4" type="ORF">JOE69_001581</name>
</gene>
<name>A0ABU1JAA1_9MICC</name>
<evidence type="ECO:0000256" key="2">
    <source>
        <dbReference type="ARBA" id="ARBA00022729"/>
    </source>
</evidence>
<dbReference type="PANTHER" id="PTHR35841">
    <property type="entry name" value="PHOSPHONATES-BINDING PERIPLASMIC PROTEIN"/>
    <property type="match status" value="1"/>
</dbReference>
<evidence type="ECO:0000313" key="5">
    <source>
        <dbReference type="Proteomes" id="UP001185069"/>
    </source>
</evidence>
<organism evidence="4 5">
    <name type="scientific">Arthrobacter russicus</name>
    <dbReference type="NCBI Taxonomy" id="172040"/>
    <lineage>
        <taxon>Bacteria</taxon>
        <taxon>Bacillati</taxon>
        <taxon>Actinomycetota</taxon>
        <taxon>Actinomycetes</taxon>
        <taxon>Micrococcales</taxon>
        <taxon>Micrococcaceae</taxon>
        <taxon>Arthrobacter</taxon>
    </lineage>
</organism>
<dbReference type="PANTHER" id="PTHR35841:SF1">
    <property type="entry name" value="PHOSPHONATES-BINDING PERIPLASMIC PROTEIN"/>
    <property type="match status" value="1"/>
</dbReference>
<dbReference type="RefSeq" id="WP_309797584.1">
    <property type="nucleotide sequence ID" value="NZ_BAAAHY010000005.1"/>
</dbReference>
<evidence type="ECO:0000256" key="1">
    <source>
        <dbReference type="ARBA" id="ARBA00007162"/>
    </source>
</evidence>